<evidence type="ECO:0000313" key="2">
    <source>
        <dbReference type="EMBL" id="MBO2451791.1"/>
    </source>
</evidence>
<dbReference type="RefSeq" id="WP_208259693.1">
    <property type="nucleotide sequence ID" value="NZ_JAGEOJ010000014.1"/>
</dbReference>
<gene>
    <name evidence="2" type="ORF">J4573_32215</name>
</gene>
<accession>A0A939T3W6</accession>
<evidence type="ECO:0000256" key="1">
    <source>
        <dbReference type="SAM" id="SignalP"/>
    </source>
</evidence>
<feature type="signal peptide" evidence="1">
    <location>
        <begin position="1"/>
        <end position="19"/>
    </location>
</feature>
<feature type="chain" id="PRO_5038679195" description="Lipoprotein" evidence="1">
    <location>
        <begin position="20"/>
        <end position="157"/>
    </location>
</feature>
<reference evidence="2" key="1">
    <citation type="submission" date="2021-03" db="EMBL/GenBank/DDBJ databases">
        <authorList>
            <person name="Kanchanasin P."/>
            <person name="Saeng-In P."/>
            <person name="Phongsopitanun W."/>
            <person name="Yuki M."/>
            <person name="Kudo T."/>
            <person name="Ohkuma M."/>
            <person name="Tanasupawat S."/>
        </authorList>
    </citation>
    <scope>NUCLEOTIDE SEQUENCE</scope>
    <source>
        <strain evidence="2">GKU 128</strain>
    </source>
</reference>
<dbReference type="EMBL" id="JAGEOJ010000014">
    <property type="protein sequence ID" value="MBO2451791.1"/>
    <property type="molecule type" value="Genomic_DNA"/>
</dbReference>
<name>A0A939T3W6_9ACTN</name>
<sequence>MQILRIVGLTLATALLLSACGDDKPKGPTAAEAEQTLKAHINKLVGVGVGNVRHVKVTDPGGKDIPCGKNKAKRTYAVTGDKNDPKKDDLSLTPVDLRSHMFGVLITQVAKYDTVDIKGGQPTLNTHNPATRTNILIKAYPNRKLELFGSTDCLRTR</sequence>
<dbReference type="AlphaFoldDB" id="A0A939T3W6"/>
<dbReference type="Proteomes" id="UP000669179">
    <property type="component" value="Unassembled WGS sequence"/>
</dbReference>
<protein>
    <recommendedName>
        <fullName evidence="4">Lipoprotein</fullName>
    </recommendedName>
</protein>
<evidence type="ECO:0008006" key="4">
    <source>
        <dbReference type="Google" id="ProtNLM"/>
    </source>
</evidence>
<proteinExistence type="predicted"/>
<comment type="caution">
    <text evidence="2">The sequence shown here is derived from an EMBL/GenBank/DDBJ whole genome shotgun (WGS) entry which is preliminary data.</text>
</comment>
<keyword evidence="3" id="KW-1185">Reference proteome</keyword>
<dbReference type="PROSITE" id="PS51257">
    <property type="entry name" value="PROKAR_LIPOPROTEIN"/>
    <property type="match status" value="1"/>
</dbReference>
<evidence type="ECO:0000313" key="3">
    <source>
        <dbReference type="Proteomes" id="UP000669179"/>
    </source>
</evidence>
<keyword evidence="1" id="KW-0732">Signal</keyword>
<organism evidence="2 3">
    <name type="scientific">Actinomadura barringtoniae</name>
    <dbReference type="NCBI Taxonomy" id="1427535"/>
    <lineage>
        <taxon>Bacteria</taxon>
        <taxon>Bacillati</taxon>
        <taxon>Actinomycetota</taxon>
        <taxon>Actinomycetes</taxon>
        <taxon>Streptosporangiales</taxon>
        <taxon>Thermomonosporaceae</taxon>
        <taxon>Actinomadura</taxon>
    </lineage>
</organism>